<keyword evidence="4" id="KW-0067">ATP-binding</keyword>
<name>A0A4U8Z134_METTU</name>
<dbReference type="InterPro" id="IPR050699">
    <property type="entry name" value="RNA-DNA_Helicase"/>
</dbReference>
<dbReference type="GO" id="GO:0004386">
    <property type="term" value="F:helicase activity"/>
    <property type="evidence" value="ECO:0007669"/>
    <property type="project" value="UniProtKB-KW"/>
</dbReference>
<organism evidence="8 9">
    <name type="scientific">Methylocella tundrae</name>
    <dbReference type="NCBI Taxonomy" id="227605"/>
    <lineage>
        <taxon>Bacteria</taxon>
        <taxon>Pseudomonadati</taxon>
        <taxon>Pseudomonadota</taxon>
        <taxon>Alphaproteobacteria</taxon>
        <taxon>Hyphomicrobiales</taxon>
        <taxon>Beijerinckiaceae</taxon>
        <taxon>Methylocella</taxon>
    </lineage>
</organism>
<reference evidence="8 9" key="1">
    <citation type="submission" date="2019-03" db="EMBL/GenBank/DDBJ databases">
        <authorList>
            <person name="Kox A.R. M."/>
        </authorList>
    </citation>
    <scope>NUCLEOTIDE SEQUENCE [LARGE SCALE GENOMIC DNA]</scope>
    <source>
        <strain evidence="8">MTUNDRAET4 annotated genome</strain>
    </source>
</reference>
<feature type="compositionally biased region" description="Basic and acidic residues" evidence="5">
    <location>
        <begin position="992"/>
        <end position="1012"/>
    </location>
</feature>
<dbReference type="EMBL" id="LR536450">
    <property type="protein sequence ID" value="VFU08991.1"/>
    <property type="molecule type" value="Genomic_DNA"/>
</dbReference>
<dbReference type="Pfam" id="PF00271">
    <property type="entry name" value="Helicase_C"/>
    <property type="match status" value="1"/>
</dbReference>
<dbReference type="AlphaFoldDB" id="A0A4U8Z134"/>
<evidence type="ECO:0000256" key="5">
    <source>
        <dbReference type="SAM" id="MobiDB-lite"/>
    </source>
</evidence>
<evidence type="ECO:0000313" key="9">
    <source>
        <dbReference type="Proteomes" id="UP000294360"/>
    </source>
</evidence>
<feature type="domain" description="Helicase ATP-binding" evidence="6">
    <location>
        <begin position="11"/>
        <end position="159"/>
    </location>
</feature>
<keyword evidence="3 8" id="KW-0347">Helicase</keyword>
<dbReference type="SUPFAM" id="SSF52540">
    <property type="entry name" value="P-loop containing nucleoside triphosphate hydrolases"/>
    <property type="match status" value="2"/>
</dbReference>
<dbReference type="PROSITE" id="PS51194">
    <property type="entry name" value="HELICASE_CTER"/>
    <property type="match status" value="1"/>
</dbReference>
<dbReference type="RefSeq" id="WP_134489159.1">
    <property type="nucleotide sequence ID" value="NZ_CP139089.1"/>
</dbReference>
<feature type="compositionally biased region" description="Basic and acidic residues" evidence="5">
    <location>
        <begin position="1118"/>
        <end position="1127"/>
    </location>
</feature>
<evidence type="ECO:0000256" key="4">
    <source>
        <dbReference type="ARBA" id="ARBA00022840"/>
    </source>
</evidence>
<evidence type="ECO:0000256" key="2">
    <source>
        <dbReference type="ARBA" id="ARBA00022801"/>
    </source>
</evidence>
<dbReference type="OrthoDB" id="9807155at2"/>
<gene>
    <name evidence="8" type="ORF">MTUNDRAET4_2098</name>
</gene>
<dbReference type="SMART" id="SM00490">
    <property type="entry name" value="HELICc"/>
    <property type="match status" value="1"/>
</dbReference>
<sequence>MNVTFPGPRPPQLNRARGVTAVLGPTNTGKTHYAIERMLAHKSGMIGLPLRLLAREVYNRVVEKVGPAAVALITGEEKIKPKGARYFVSTVEAMPRDLDLDFVAVDEIQLAADLDRGHVFTDRLLNQRGRSETLLIGAATMQRAVQELLPGVKILSRQRLSQLSFAGERKMTRLPRRSAIVAFSAEDVYAIAEWIRRQRGGAAVVLGALSPRTRNAQVEMFQNGDVDYIIATDAIGMGLNLDVEHIAFAADRKFDGWQYRRLTPAEFGQIAGRAGRHLRDGTFGTTGRCLPFDEELVEALEDHRFDSVRLLQWRNASLDFSSIRELVASLDVLPKEPGLTRAPLAEDQLVLDIAARDEKVIREAKTRADIARLWDCCQIPDYRKLSPAAHAELVLSIYGFVVRAGHIPDDWFARHIGSLDRVDGDLDALSARIAQVRTWTFIANRSDWLRDPEHWQGIARQVEDTLSDALHARLAQRFVDRRASVLMRRLRENAMLEAEVTTSGDVMVEGQHVGQLNGFRFTADPHAVGEAAKALNAAAQKALASEIEGRAARVHEAVDEAFVLANDGVIRWLGEPVAKIAAGAHVLEPTVRILADDQLTGPALETVQRRLDLWLAQHVKKLLGPLADLEKAEGVEGIARGIAFQIAESLGVLDRAKVADDVKSLPQEARAALRKFGIRFGAYHLYLPNLVKPAPRALAAQLWALKNGGVEEVKGLDDVPHLAASGRTSFIADKDVQKGFYRAAGFRVCGDRAVRVDILERLADLIRPAVAYRPGVTPGDPPPGAADGDGFVVTVAMTSLAGCSGESFASILRSLGYVLDRRAGPPITASLVPKAATEPLAPQPLTPQPHEASGEDRPSEDRPSEENADFQPQGEPSPSAADAGETAPSLASSGDQPNDPATVDEAAALDEVIAEAAPIDEAEILNATPIETPSLVMEAEAEPAPSADASLSEAETPTSEAPAETVTDPAEAAPPVLIEVWRPHRQHHHARRAEPRGGKRPERRNAAPEEAKTGAGETPEARPERRRPNRHPERPGIEIRVENSEGAAGHAAGEERGRNDKGGRQPGSGQPARAGAGRPRFEGQRDRRESGPNGGANRAHSRPNDADRRHSRGPFASTEKKSYDRPPDPNSPFAKLLALKATLEEKNKQDS</sequence>
<proteinExistence type="predicted"/>
<dbReference type="Gene3D" id="3.40.50.300">
    <property type="entry name" value="P-loop containing nucleotide triphosphate hydrolases"/>
    <property type="match status" value="2"/>
</dbReference>
<dbReference type="GO" id="GO:0016787">
    <property type="term" value="F:hydrolase activity"/>
    <property type="evidence" value="ECO:0007669"/>
    <property type="project" value="UniProtKB-KW"/>
</dbReference>
<dbReference type="PANTHER" id="PTHR12131:SF1">
    <property type="entry name" value="ATP-DEPENDENT RNA HELICASE SUPV3L1, MITOCHONDRIAL-RELATED"/>
    <property type="match status" value="1"/>
</dbReference>
<dbReference type="InterPro" id="IPR027417">
    <property type="entry name" value="P-loop_NTPase"/>
</dbReference>
<feature type="compositionally biased region" description="Basic and acidic residues" evidence="5">
    <location>
        <begin position="1030"/>
        <end position="1043"/>
    </location>
</feature>
<dbReference type="GO" id="GO:0005524">
    <property type="term" value="F:ATP binding"/>
    <property type="evidence" value="ECO:0007669"/>
    <property type="project" value="UniProtKB-KW"/>
</dbReference>
<evidence type="ECO:0000256" key="1">
    <source>
        <dbReference type="ARBA" id="ARBA00022741"/>
    </source>
</evidence>
<feature type="compositionally biased region" description="Low complexity" evidence="5">
    <location>
        <begin position="903"/>
        <end position="917"/>
    </location>
</feature>
<evidence type="ECO:0000313" key="8">
    <source>
        <dbReference type="EMBL" id="VFU08991.1"/>
    </source>
</evidence>
<accession>A0A4U8Z134</accession>
<protein>
    <submittedName>
        <fullName evidence="8">Helicase</fullName>
    </submittedName>
</protein>
<feature type="region of interest" description="Disordered" evidence="5">
    <location>
        <begin position="839"/>
        <end position="1134"/>
    </location>
</feature>
<dbReference type="PANTHER" id="PTHR12131">
    <property type="entry name" value="ATP-DEPENDENT RNA AND DNA HELICASE"/>
    <property type="match status" value="1"/>
</dbReference>
<feature type="compositionally biased region" description="Basic and acidic residues" evidence="5">
    <location>
        <begin position="852"/>
        <end position="865"/>
    </location>
</feature>
<dbReference type="InterPro" id="IPR055206">
    <property type="entry name" value="DEXQc_SUV3"/>
</dbReference>
<feature type="domain" description="Helicase C-terminal" evidence="7">
    <location>
        <begin position="166"/>
        <end position="331"/>
    </location>
</feature>
<keyword evidence="1" id="KW-0547">Nucleotide-binding</keyword>
<feature type="compositionally biased region" description="Low complexity" evidence="5">
    <location>
        <begin position="942"/>
        <end position="965"/>
    </location>
</feature>
<feature type="compositionally biased region" description="Basic and acidic residues" evidence="5">
    <location>
        <begin position="1052"/>
        <end position="1063"/>
    </location>
</feature>
<dbReference type="InterPro" id="IPR014001">
    <property type="entry name" value="Helicase_ATP-bd"/>
</dbReference>
<evidence type="ECO:0000259" key="7">
    <source>
        <dbReference type="PROSITE" id="PS51194"/>
    </source>
</evidence>
<feature type="compositionally biased region" description="Basic and acidic residues" evidence="5">
    <location>
        <begin position="1079"/>
        <end position="1090"/>
    </location>
</feature>
<dbReference type="PROSITE" id="PS51192">
    <property type="entry name" value="HELICASE_ATP_BIND_1"/>
    <property type="match status" value="1"/>
</dbReference>
<evidence type="ECO:0000256" key="3">
    <source>
        <dbReference type="ARBA" id="ARBA00022806"/>
    </source>
</evidence>
<dbReference type="Proteomes" id="UP000294360">
    <property type="component" value="Chromosome"/>
</dbReference>
<dbReference type="KEGG" id="mtun:MTUNDRAET4_2098"/>
<evidence type="ECO:0000259" key="6">
    <source>
        <dbReference type="PROSITE" id="PS51192"/>
    </source>
</evidence>
<keyword evidence="2" id="KW-0378">Hydrolase</keyword>
<dbReference type="InterPro" id="IPR001650">
    <property type="entry name" value="Helicase_C-like"/>
</dbReference>
<dbReference type="Pfam" id="PF22527">
    <property type="entry name" value="DEXQc_Suv3"/>
    <property type="match status" value="1"/>
</dbReference>